<dbReference type="PROSITE" id="PS50943">
    <property type="entry name" value="HTH_CROC1"/>
    <property type="match status" value="1"/>
</dbReference>
<dbReference type="Proteomes" id="UP000198870">
    <property type="component" value="Unassembled WGS sequence"/>
</dbReference>
<protein>
    <recommendedName>
        <fullName evidence="1">HTH cro/C1-type domain-containing protein</fullName>
    </recommendedName>
</protein>
<evidence type="ECO:0000313" key="3">
    <source>
        <dbReference type="Proteomes" id="UP000198870"/>
    </source>
</evidence>
<dbReference type="SUPFAM" id="SSF47413">
    <property type="entry name" value="lambda repressor-like DNA-binding domains"/>
    <property type="match status" value="1"/>
</dbReference>
<dbReference type="AlphaFoldDB" id="A0A1G5HIG5"/>
<organism evidence="2 3">
    <name type="scientific">Desulfoluna spongiiphila</name>
    <dbReference type="NCBI Taxonomy" id="419481"/>
    <lineage>
        <taxon>Bacteria</taxon>
        <taxon>Pseudomonadati</taxon>
        <taxon>Thermodesulfobacteriota</taxon>
        <taxon>Desulfobacteria</taxon>
        <taxon>Desulfobacterales</taxon>
        <taxon>Desulfolunaceae</taxon>
        <taxon>Desulfoluna</taxon>
    </lineage>
</organism>
<name>A0A1G5HIG5_9BACT</name>
<reference evidence="2 3" key="1">
    <citation type="submission" date="2016-10" db="EMBL/GenBank/DDBJ databases">
        <authorList>
            <person name="de Groot N.N."/>
        </authorList>
    </citation>
    <scope>NUCLEOTIDE SEQUENCE [LARGE SCALE GENOMIC DNA]</scope>
    <source>
        <strain evidence="2 3">AA1</strain>
    </source>
</reference>
<evidence type="ECO:0000313" key="2">
    <source>
        <dbReference type="EMBL" id="SCY63645.1"/>
    </source>
</evidence>
<feature type="domain" description="HTH cro/C1-type" evidence="1">
    <location>
        <begin position="6"/>
        <end position="37"/>
    </location>
</feature>
<dbReference type="STRING" id="419481.SAMN05216233_11477"/>
<dbReference type="NCBIfam" id="NF045718">
    <property type="entry name" value="two_CW_domain"/>
    <property type="match status" value="1"/>
</dbReference>
<keyword evidence="3" id="KW-1185">Reference proteome</keyword>
<dbReference type="InterPro" id="IPR054687">
    <property type="entry name" value="Two-CW_dom"/>
</dbReference>
<dbReference type="RefSeq" id="WP_226860108.1">
    <property type="nucleotide sequence ID" value="NZ_FMUX01000014.1"/>
</dbReference>
<sequence length="144" mass="16544">MDSKEFAAIRGRLDKTQKEMAELLGLSVKAVHSYEQGWRSVPAHVEKQLLFLLARRRGRSASPCWTVKGCDPARKRRCPAWEFQAGDMCWFLSGTSCDTQGAISWEEKMKQCRSCPVLNYTTLLGLREHHDRHLETEVCHPRDP</sequence>
<dbReference type="CDD" id="cd00093">
    <property type="entry name" value="HTH_XRE"/>
    <property type="match status" value="1"/>
</dbReference>
<dbReference type="InterPro" id="IPR001387">
    <property type="entry name" value="Cro/C1-type_HTH"/>
</dbReference>
<dbReference type="GO" id="GO:0003677">
    <property type="term" value="F:DNA binding"/>
    <property type="evidence" value="ECO:0007669"/>
    <property type="project" value="InterPro"/>
</dbReference>
<proteinExistence type="predicted"/>
<accession>A0A1G5HIG5</accession>
<evidence type="ECO:0000259" key="1">
    <source>
        <dbReference type="PROSITE" id="PS50943"/>
    </source>
</evidence>
<dbReference type="InterPro" id="IPR010982">
    <property type="entry name" value="Lambda_DNA-bd_dom_sf"/>
</dbReference>
<dbReference type="Gene3D" id="1.10.260.40">
    <property type="entry name" value="lambda repressor-like DNA-binding domains"/>
    <property type="match status" value="1"/>
</dbReference>
<dbReference type="EMBL" id="FMUX01000014">
    <property type="protein sequence ID" value="SCY63645.1"/>
    <property type="molecule type" value="Genomic_DNA"/>
</dbReference>
<gene>
    <name evidence="2" type="ORF">SAMN05216233_11477</name>
</gene>